<dbReference type="InterPro" id="IPR011045">
    <property type="entry name" value="N2O_reductase_N"/>
</dbReference>
<dbReference type="InterPro" id="IPR003995">
    <property type="entry name" value="RTX_toxin_determinant-A"/>
</dbReference>
<dbReference type="PANTHER" id="PTHR38340">
    <property type="entry name" value="S-LAYER PROTEIN"/>
    <property type="match status" value="1"/>
</dbReference>
<evidence type="ECO:0000256" key="5">
    <source>
        <dbReference type="ARBA" id="ARBA00022737"/>
    </source>
</evidence>
<dbReference type="GO" id="GO:0090729">
    <property type="term" value="F:toxin activity"/>
    <property type="evidence" value="ECO:0007669"/>
    <property type="project" value="UniProtKB-KW"/>
</dbReference>
<dbReference type="GO" id="GO:0005576">
    <property type="term" value="C:extracellular region"/>
    <property type="evidence" value="ECO:0007669"/>
    <property type="project" value="UniProtKB-SubCell"/>
</dbReference>
<evidence type="ECO:0000313" key="11">
    <source>
        <dbReference type="Proteomes" id="UP000635142"/>
    </source>
</evidence>
<dbReference type="InterPro" id="IPR001343">
    <property type="entry name" value="Hemolysn_Ca-bd"/>
</dbReference>
<feature type="compositionally biased region" description="Pro residues" evidence="8">
    <location>
        <begin position="524"/>
        <end position="557"/>
    </location>
</feature>
<dbReference type="PRINTS" id="PR01488">
    <property type="entry name" value="RTXTOXINA"/>
</dbReference>
<evidence type="ECO:0000259" key="9">
    <source>
        <dbReference type="PROSITE" id="PS50175"/>
    </source>
</evidence>
<evidence type="ECO:0000256" key="3">
    <source>
        <dbReference type="ARBA" id="ARBA00022525"/>
    </source>
</evidence>
<keyword evidence="5" id="KW-0677">Repeat</keyword>
<name>A0A927D9D7_9RHOB</name>
<dbReference type="Proteomes" id="UP000635142">
    <property type="component" value="Unassembled WGS sequence"/>
</dbReference>
<dbReference type="RefSeq" id="WP_191076141.1">
    <property type="nucleotide sequence ID" value="NZ_JACTAG010000002.1"/>
</dbReference>
<dbReference type="GO" id="GO:0005509">
    <property type="term" value="F:calcium ion binding"/>
    <property type="evidence" value="ECO:0007669"/>
    <property type="project" value="InterPro"/>
</dbReference>
<accession>A0A927D9D7</accession>
<organism evidence="10 11">
    <name type="scientific">Sulfitobacter aestuariivivens</name>
    <dbReference type="NCBI Taxonomy" id="2766981"/>
    <lineage>
        <taxon>Bacteria</taxon>
        <taxon>Pseudomonadati</taxon>
        <taxon>Pseudomonadota</taxon>
        <taxon>Alphaproteobacteria</taxon>
        <taxon>Rhodobacterales</taxon>
        <taxon>Roseobacteraceae</taxon>
        <taxon>Sulfitobacter</taxon>
    </lineage>
</organism>
<dbReference type="InterPro" id="IPR011049">
    <property type="entry name" value="Serralysin-like_metalloprot_C"/>
</dbReference>
<comment type="subcellular location">
    <subcellularLocation>
        <location evidence="1">Membrane</location>
    </subcellularLocation>
    <subcellularLocation>
        <location evidence="2">Secreted</location>
    </subcellularLocation>
</comment>
<evidence type="ECO:0000256" key="8">
    <source>
        <dbReference type="SAM" id="MobiDB-lite"/>
    </source>
</evidence>
<comment type="caution">
    <text evidence="10">The sequence shown here is derived from an EMBL/GenBank/DDBJ whole genome shotgun (WGS) entry which is preliminary data.</text>
</comment>
<dbReference type="EMBL" id="JACTAG010000002">
    <property type="protein sequence ID" value="MBD3665146.1"/>
    <property type="molecule type" value="Genomic_DNA"/>
</dbReference>
<dbReference type="Gene3D" id="2.150.10.10">
    <property type="entry name" value="Serralysin-like metalloprotease, C-terminal"/>
    <property type="match status" value="5"/>
</dbReference>
<dbReference type="AlphaFoldDB" id="A0A927D9D7"/>
<keyword evidence="11" id="KW-1185">Reference proteome</keyword>
<gene>
    <name evidence="10" type="ORF">H9Q16_14525</name>
</gene>
<dbReference type="PRINTS" id="PR00313">
    <property type="entry name" value="CABNDNGRPT"/>
</dbReference>
<keyword evidence="4" id="KW-0800">Toxin</keyword>
<dbReference type="SUPFAM" id="SSF51120">
    <property type="entry name" value="beta-Roll"/>
    <property type="match status" value="3"/>
</dbReference>
<dbReference type="SUPFAM" id="SSF50974">
    <property type="entry name" value="Nitrous oxide reductase, N-terminal domain"/>
    <property type="match status" value="1"/>
</dbReference>
<evidence type="ECO:0000256" key="1">
    <source>
        <dbReference type="ARBA" id="ARBA00004370"/>
    </source>
</evidence>
<sequence>MVTAVFTVEGSLSSSPNDGLVGLDDLHLVHGAGGTVLYAVSRGGGYLTGFDVGDAPGQTVEGSYWSLAAQFLQLETTDLVLRDHATGPQLYMAGLNSGGLRGVRIDDDGAGPLIEGNIAATSASLNMALVTEMELVEGTDTGIAALRTGGLVNVSFGANNALNVTQINEGAAMQNARASDIVTATHNGQTYAFVSFGSEDTVSMYRQLANGQMQHIADAQAEHGLWADTPGALTVASAADGGLYVVVAGSGSGSLSVLAVATNGSTMIPVDHVVDSLDTRFANATEVTSVSISGQDYVLAAGSDAGLSLFVMLPGGRLQHVETFEGTIDAPLNGITALEAMAVPGGIRVWASTEAAPFLSEFSVSLQNIGINRVDGGGNGTLNGTNGDDILDGGAGHDNISGGGGSDILLDGAGLDTLRGGNGADTFILSRDGQRDVIQDFQHTLDQIDLSGFGPIGGIGSLSIVSRTWGAEIRFGNEVIEVRSANGASLSAQNFNAENLVLGGRIEVDPSLYPAPGTYVPEVNPAPLPPAPSPPPAPAPQPLPNPQPSPAPQPQPTPSTTGGSASSGPMDTEMPGVKPWAPMGQAEPNVSFSLGTNPSIGTDAPNNILTLGANNQIFGRGGNDTIRSSGGNDSVDGGAGSDIVDGGNGADVISGGAGFDTLLGRDGFDTLDGGAGADLLRGGNGNDLMIGGDGFDVLHGEGGNDVMFGGAMPDRIFGGGGDDRIDAGSNFGISVDGVWGQEGNDTILGNVGYDMLNGGFGNDLIYGGDQADNLYGSWGADILVGGQGLDRLFGDQGNDRLYGGTGNDGHFGGAGDDTIWGGTGNDRFFGEIGDDIIIGEEGRDTIYGGAGFDTVIGGEGNDLLFGNFNADRFVFADNHGDDTLVDFAATNAFEMIDFTNLSGFDSFADVLAGSTQTGANVLIDTGADSSVLLIRVNMGDLDADDFLF</sequence>
<feature type="region of interest" description="Disordered" evidence="8">
    <location>
        <begin position="523"/>
        <end position="598"/>
    </location>
</feature>
<dbReference type="InterPro" id="IPR018511">
    <property type="entry name" value="Hemolysin-typ_Ca-bd_CS"/>
</dbReference>
<dbReference type="GO" id="GO:0016020">
    <property type="term" value="C:membrane"/>
    <property type="evidence" value="ECO:0007669"/>
    <property type="project" value="UniProtKB-SubCell"/>
</dbReference>
<keyword evidence="6" id="KW-0843">Virulence</keyword>
<dbReference type="InterPro" id="IPR001995">
    <property type="entry name" value="Peptidase_A2_cat"/>
</dbReference>
<dbReference type="PROSITE" id="PS00330">
    <property type="entry name" value="HEMOLYSIN_CALCIUM"/>
    <property type="match status" value="6"/>
</dbReference>
<evidence type="ECO:0000256" key="7">
    <source>
        <dbReference type="ARBA" id="ARBA00023136"/>
    </source>
</evidence>
<dbReference type="Pfam" id="PF00353">
    <property type="entry name" value="HemolysinCabind"/>
    <property type="match status" value="7"/>
</dbReference>
<dbReference type="InterPro" id="IPR050557">
    <property type="entry name" value="RTX_toxin/Mannuronan_C5-epim"/>
</dbReference>
<protein>
    <recommendedName>
        <fullName evidence="9">Peptidase A2 domain-containing protein</fullName>
    </recommendedName>
</protein>
<keyword evidence="3" id="KW-0964">Secreted</keyword>
<dbReference type="PROSITE" id="PS00141">
    <property type="entry name" value="ASP_PROTEASE"/>
    <property type="match status" value="1"/>
</dbReference>
<feature type="compositionally biased region" description="Low complexity" evidence="8">
    <location>
        <begin position="558"/>
        <end position="569"/>
    </location>
</feature>
<dbReference type="GO" id="GO:0004190">
    <property type="term" value="F:aspartic-type endopeptidase activity"/>
    <property type="evidence" value="ECO:0007669"/>
    <property type="project" value="InterPro"/>
</dbReference>
<evidence type="ECO:0000313" key="10">
    <source>
        <dbReference type="EMBL" id="MBD3665146.1"/>
    </source>
</evidence>
<dbReference type="PROSITE" id="PS50175">
    <property type="entry name" value="ASP_PROT_RETROV"/>
    <property type="match status" value="1"/>
</dbReference>
<dbReference type="PANTHER" id="PTHR38340:SF1">
    <property type="entry name" value="S-LAYER PROTEIN"/>
    <property type="match status" value="1"/>
</dbReference>
<feature type="region of interest" description="Disordered" evidence="8">
    <location>
        <begin position="622"/>
        <end position="643"/>
    </location>
</feature>
<evidence type="ECO:0000256" key="4">
    <source>
        <dbReference type="ARBA" id="ARBA00022656"/>
    </source>
</evidence>
<keyword evidence="7" id="KW-0472">Membrane</keyword>
<dbReference type="GO" id="GO:0006508">
    <property type="term" value="P:proteolysis"/>
    <property type="evidence" value="ECO:0007669"/>
    <property type="project" value="InterPro"/>
</dbReference>
<feature type="compositionally biased region" description="Polar residues" evidence="8">
    <location>
        <begin position="588"/>
        <end position="598"/>
    </location>
</feature>
<evidence type="ECO:0000256" key="2">
    <source>
        <dbReference type="ARBA" id="ARBA00004613"/>
    </source>
</evidence>
<evidence type="ECO:0000256" key="6">
    <source>
        <dbReference type="ARBA" id="ARBA00023026"/>
    </source>
</evidence>
<reference evidence="10" key="1">
    <citation type="submission" date="2020-08" db="EMBL/GenBank/DDBJ databases">
        <title>Sulfitobacter aestuariivivens sp. nov., isolated from a tidal flat.</title>
        <authorList>
            <person name="Park S."/>
            <person name="Yoon J.-H."/>
        </authorList>
    </citation>
    <scope>NUCLEOTIDE SEQUENCE</scope>
    <source>
        <strain evidence="10">TSTF-M16</strain>
    </source>
</reference>
<dbReference type="InterPro" id="IPR001969">
    <property type="entry name" value="Aspartic_peptidase_AS"/>
</dbReference>
<proteinExistence type="predicted"/>
<feature type="domain" description="Peptidase A2" evidence="9">
    <location>
        <begin position="919"/>
        <end position="932"/>
    </location>
</feature>